<evidence type="ECO:0000259" key="2">
    <source>
        <dbReference type="Pfam" id="PF08386"/>
    </source>
</evidence>
<dbReference type="GO" id="GO:0003824">
    <property type="term" value="F:catalytic activity"/>
    <property type="evidence" value="ECO:0007669"/>
    <property type="project" value="UniProtKB-ARBA"/>
</dbReference>
<keyword evidence="4" id="KW-1185">Reference proteome</keyword>
<dbReference type="InterPro" id="IPR000073">
    <property type="entry name" value="AB_hydrolase_1"/>
</dbReference>
<dbReference type="PRINTS" id="PR00111">
    <property type="entry name" value="ABHYDROLASE"/>
</dbReference>
<feature type="domain" description="Peptidase S33 tripeptidyl aminopeptidase-like C-terminal" evidence="2">
    <location>
        <begin position="188"/>
        <end position="257"/>
    </location>
</feature>
<dbReference type="Pfam" id="PF08386">
    <property type="entry name" value="Abhydrolase_4"/>
    <property type="match status" value="1"/>
</dbReference>
<name>A0A940PSL2_9MICO</name>
<dbReference type="Proteomes" id="UP000675163">
    <property type="component" value="Unassembled WGS sequence"/>
</dbReference>
<dbReference type="InterPro" id="IPR050266">
    <property type="entry name" value="AB_hydrolase_sf"/>
</dbReference>
<evidence type="ECO:0000259" key="1">
    <source>
        <dbReference type="Pfam" id="PF00561"/>
    </source>
</evidence>
<dbReference type="SUPFAM" id="SSF53474">
    <property type="entry name" value="alpha/beta-Hydrolases"/>
    <property type="match status" value="1"/>
</dbReference>
<accession>A0A940PSL2</accession>
<sequence length="258" mass="28301">MESAEQRYVSGDVTIVYTETSPKPHAEPYRVRSATERVFILVHGIGMGRIVYQDVVPILAEHGRVVALDLPGFGDSPEPGSKTTIEETAQNVARFMRDKGLSPAVLVGHSMGTQVVAQLAASDPDLVSGLVLIAPTINRHERSAVKQAERMMQDMSGEGLKVLATGVVEYFKTSSLWFISKLKVMLAHRLEEVCQRVQVPTLVLWGETDKVCPREWVAEVAAALPDSTMRAIPDRGHEAIIKSPEPVATMILEYVDTL</sequence>
<gene>
    <name evidence="3" type="ORF">JOF28_001255</name>
</gene>
<dbReference type="Pfam" id="PF00561">
    <property type="entry name" value="Abhydrolase_1"/>
    <property type="match status" value="1"/>
</dbReference>
<dbReference type="InterPro" id="IPR029058">
    <property type="entry name" value="AB_hydrolase_fold"/>
</dbReference>
<reference evidence="3" key="1">
    <citation type="submission" date="2021-02" db="EMBL/GenBank/DDBJ databases">
        <title>Sequencing the genomes of 1000 actinobacteria strains.</title>
        <authorList>
            <person name="Klenk H.-P."/>
        </authorList>
    </citation>
    <scope>NUCLEOTIDE SEQUENCE</scope>
    <source>
        <strain evidence="3">DSM 22850</strain>
    </source>
</reference>
<protein>
    <submittedName>
        <fullName evidence="3">Pimeloyl-ACP methyl ester carboxylesterase</fullName>
    </submittedName>
</protein>
<dbReference type="AlphaFoldDB" id="A0A940PSL2"/>
<dbReference type="InterPro" id="IPR013595">
    <property type="entry name" value="Pept_S33_TAP-like_C"/>
</dbReference>
<proteinExistence type="predicted"/>
<dbReference type="RefSeq" id="WP_209705000.1">
    <property type="nucleotide sequence ID" value="NZ_JAFIDA010000001.1"/>
</dbReference>
<feature type="domain" description="AB hydrolase-1" evidence="1">
    <location>
        <begin position="38"/>
        <end position="153"/>
    </location>
</feature>
<comment type="caution">
    <text evidence="3">The sequence shown here is derived from an EMBL/GenBank/DDBJ whole genome shotgun (WGS) entry which is preliminary data.</text>
</comment>
<dbReference type="Gene3D" id="3.40.50.1820">
    <property type="entry name" value="alpha/beta hydrolase"/>
    <property type="match status" value="1"/>
</dbReference>
<evidence type="ECO:0000313" key="4">
    <source>
        <dbReference type="Proteomes" id="UP000675163"/>
    </source>
</evidence>
<dbReference type="PANTHER" id="PTHR43798">
    <property type="entry name" value="MONOACYLGLYCEROL LIPASE"/>
    <property type="match status" value="1"/>
</dbReference>
<organism evidence="3 4">
    <name type="scientific">Leucobacter exalbidus</name>
    <dbReference type="NCBI Taxonomy" id="662960"/>
    <lineage>
        <taxon>Bacteria</taxon>
        <taxon>Bacillati</taxon>
        <taxon>Actinomycetota</taxon>
        <taxon>Actinomycetes</taxon>
        <taxon>Micrococcales</taxon>
        <taxon>Microbacteriaceae</taxon>
        <taxon>Leucobacter</taxon>
    </lineage>
</organism>
<dbReference type="EMBL" id="JAFIDA010000001">
    <property type="protein sequence ID" value="MBP1326023.1"/>
    <property type="molecule type" value="Genomic_DNA"/>
</dbReference>
<dbReference type="GO" id="GO:0016020">
    <property type="term" value="C:membrane"/>
    <property type="evidence" value="ECO:0007669"/>
    <property type="project" value="TreeGrafter"/>
</dbReference>
<dbReference type="PANTHER" id="PTHR43798:SF33">
    <property type="entry name" value="HYDROLASE, PUTATIVE (AFU_ORTHOLOGUE AFUA_2G14860)-RELATED"/>
    <property type="match status" value="1"/>
</dbReference>
<evidence type="ECO:0000313" key="3">
    <source>
        <dbReference type="EMBL" id="MBP1326023.1"/>
    </source>
</evidence>